<protein>
    <submittedName>
        <fullName evidence="5">GntR family transcriptional regulator</fullName>
    </submittedName>
</protein>
<evidence type="ECO:0000313" key="5">
    <source>
        <dbReference type="EMBL" id="SFM01985.1"/>
    </source>
</evidence>
<proteinExistence type="predicted"/>
<dbReference type="GO" id="GO:0045892">
    <property type="term" value="P:negative regulation of DNA-templated transcription"/>
    <property type="evidence" value="ECO:0007669"/>
    <property type="project" value="TreeGrafter"/>
</dbReference>
<dbReference type="Proteomes" id="UP000198565">
    <property type="component" value="Unassembled WGS sequence"/>
</dbReference>
<dbReference type="SMART" id="SM00345">
    <property type="entry name" value="HTH_GNTR"/>
    <property type="match status" value="1"/>
</dbReference>
<dbReference type="GO" id="GO:0003700">
    <property type="term" value="F:DNA-binding transcription factor activity"/>
    <property type="evidence" value="ECO:0007669"/>
    <property type="project" value="InterPro"/>
</dbReference>
<reference evidence="6" key="1">
    <citation type="submission" date="2016-10" db="EMBL/GenBank/DDBJ databases">
        <authorList>
            <person name="Varghese N."/>
            <person name="Submissions S."/>
        </authorList>
    </citation>
    <scope>NUCLEOTIDE SEQUENCE [LARGE SCALE GENOMIC DNA]</scope>
    <source>
        <strain evidence="6">CGMCC 1.4250</strain>
    </source>
</reference>
<keyword evidence="3" id="KW-0804">Transcription</keyword>
<dbReference type="RefSeq" id="WP_091484038.1">
    <property type="nucleotide sequence ID" value="NZ_FOTR01000006.1"/>
</dbReference>
<dbReference type="EMBL" id="FOTR01000006">
    <property type="protein sequence ID" value="SFM01985.1"/>
    <property type="molecule type" value="Genomic_DNA"/>
</dbReference>
<dbReference type="SUPFAM" id="SSF46785">
    <property type="entry name" value="Winged helix' DNA-binding domain"/>
    <property type="match status" value="1"/>
</dbReference>
<dbReference type="InterPro" id="IPR028978">
    <property type="entry name" value="Chorismate_lyase_/UTRA_dom_sf"/>
</dbReference>
<dbReference type="PROSITE" id="PS50949">
    <property type="entry name" value="HTH_GNTR"/>
    <property type="match status" value="1"/>
</dbReference>
<dbReference type="PANTHER" id="PTHR44846">
    <property type="entry name" value="MANNOSYL-D-GLYCERATE TRANSPORT/METABOLISM SYSTEM REPRESSOR MNGR-RELATED"/>
    <property type="match status" value="1"/>
</dbReference>
<evidence type="ECO:0000256" key="2">
    <source>
        <dbReference type="ARBA" id="ARBA00023125"/>
    </source>
</evidence>
<evidence type="ECO:0000256" key="1">
    <source>
        <dbReference type="ARBA" id="ARBA00023015"/>
    </source>
</evidence>
<dbReference type="SMART" id="SM00866">
    <property type="entry name" value="UTRA"/>
    <property type="match status" value="1"/>
</dbReference>
<evidence type="ECO:0000256" key="3">
    <source>
        <dbReference type="ARBA" id="ARBA00023163"/>
    </source>
</evidence>
<name>A0A1I4MG19_9BACI</name>
<dbReference type="CDD" id="cd07377">
    <property type="entry name" value="WHTH_GntR"/>
    <property type="match status" value="1"/>
</dbReference>
<gene>
    <name evidence="5" type="ORF">SAMN04487943_106223</name>
</gene>
<evidence type="ECO:0000259" key="4">
    <source>
        <dbReference type="PROSITE" id="PS50949"/>
    </source>
</evidence>
<dbReference type="PANTHER" id="PTHR44846:SF17">
    <property type="entry name" value="GNTR-FAMILY TRANSCRIPTIONAL REGULATOR"/>
    <property type="match status" value="1"/>
</dbReference>
<dbReference type="Pfam" id="PF07702">
    <property type="entry name" value="UTRA"/>
    <property type="match status" value="1"/>
</dbReference>
<dbReference type="InterPro" id="IPR011663">
    <property type="entry name" value="UTRA"/>
</dbReference>
<dbReference type="AlphaFoldDB" id="A0A1I4MG19"/>
<accession>A0A1I4MG19</accession>
<dbReference type="Pfam" id="PF00392">
    <property type="entry name" value="GntR"/>
    <property type="match status" value="1"/>
</dbReference>
<dbReference type="Gene3D" id="1.10.10.10">
    <property type="entry name" value="Winged helix-like DNA-binding domain superfamily/Winged helix DNA-binding domain"/>
    <property type="match status" value="1"/>
</dbReference>
<dbReference type="InterPro" id="IPR036390">
    <property type="entry name" value="WH_DNA-bd_sf"/>
</dbReference>
<dbReference type="InterPro" id="IPR000524">
    <property type="entry name" value="Tscrpt_reg_HTH_GntR"/>
</dbReference>
<dbReference type="InterPro" id="IPR036388">
    <property type="entry name" value="WH-like_DNA-bd_sf"/>
</dbReference>
<dbReference type="GO" id="GO:0003677">
    <property type="term" value="F:DNA binding"/>
    <property type="evidence" value="ECO:0007669"/>
    <property type="project" value="UniProtKB-KW"/>
</dbReference>
<evidence type="ECO:0000313" key="6">
    <source>
        <dbReference type="Proteomes" id="UP000198565"/>
    </source>
</evidence>
<keyword evidence="1" id="KW-0805">Transcription regulation</keyword>
<feature type="domain" description="HTH gntR-type" evidence="4">
    <location>
        <begin position="7"/>
        <end position="75"/>
    </location>
</feature>
<dbReference type="Gene3D" id="3.40.1410.10">
    <property type="entry name" value="Chorismate lyase-like"/>
    <property type="match status" value="1"/>
</dbReference>
<dbReference type="InterPro" id="IPR050679">
    <property type="entry name" value="Bact_HTH_transcr_reg"/>
</dbReference>
<keyword evidence="2" id="KW-0238">DNA-binding</keyword>
<dbReference type="PRINTS" id="PR00035">
    <property type="entry name" value="HTHGNTR"/>
</dbReference>
<dbReference type="OrthoDB" id="149756at2"/>
<sequence>MAFDYQSPRYVHVIEEIKTKINDGELEPGERLPSEMEFAKQLNVSRNTFREALRILEEENIIIRKHGIGTFVNKKPAFSGGIEELFSITDFIKREGKEPGTKLLFQGIVDAVSEDKQELNLQEDDRVYLVKRVRTADEDPLVYCIDKVPVSLIGEDYHFEEESMLYSFQEKKGITISYAKADIKTIGYHHEISDILETELDQPLLILKQIHYDTNDQPILYSLNFFRADQVSFSVNRKRIF</sequence>
<dbReference type="STRING" id="334253.SAMN04487943_106223"/>
<dbReference type="SUPFAM" id="SSF64288">
    <property type="entry name" value="Chorismate lyase-like"/>
    <property type="match status" value="1"/>
</dbReference>
<keyword evidence="6" id="KW-1185">Reference proteome</keyword>
<organism evidence="5 6">
    <name type="scientific">Gracilibacillus orientalis</name>
    <dbReference type="NCBI Taxonomy" id="334253"/>
    <lineage>
        <taxon>Bacteria</taxon>
        <taxon>Bacillati</taxon>
        <taxon>Bacillota</taxon>
        <taxon>Bacilli</taxon>
        <taxon>Bacillales</taxon>
        <taxon>Bacillaceae</taxon>
        <taxon>Gracilibacillus</taxon>
    </lineage>
</organism>